<reference evidence="1 2" key="1">
    <citation type="journal article" date="2018" name="PLoS Genet.">
        <title>Population sequencing reveals clonal diversity and ancestral inbreeding in the grapevine cultivar Chardonnay.</title>
        <authorList>
            <person name="Roach M.J."/>
            <person name="Johnson D.L."/>
            <person name="Bohlmann J."/>
            <person name="van Vuuren H.J."/>
            <person name="Jones S.J."/>
            <person name="Pretorius I.S."/>
            <person name="Schmidt S.A."/>
            <person name="Borneman A.R."/>
        </authorList>
    </citation>
    <scope>NUCLEOTIDE SEQUENCE [LARGE SCALE GENOMIC DNA]</scope>
    <source>
        <strain evidence="2">cv. Chardonnay</strain>
        <tissue evidence="1">Leaf</tissue>
    </source>
</reference>
<protein>
    <submittedName>
        <fullName evidence="1">Uncharacterized protein</fullName>
    </submittedName>
</protein>
<accession>A0A438CWN4</accession>
<evidence type="ECO:0000313" key="1">
    <source>
        <dbReference type="EMBL" id="RVW27617.1"/>
    </source>
</evidence>
<comment type="caution">
    <text evidence="1">The sequence shown here is derived from an EMBL/GenBank/DDBJ whole genome shotgun (WGS) entry which is preliminary data.</text>
</comment>
<dbReference type="EMBL" id="QGNW01001946">
    <property type="protein sequence ID" value="RVW27617.1"/>
    <property type="molecule type" value="Genomic_DNA"/>
</dbReference>
<gene>
    <name evidence="1" type="ORF">CK203_099143</name>
</gene>
<proteinExistence type="predicted"/>
<name>A0A438CWN4_VITVI</name>
<organism evidence="1 2">
    <name type="scientific">Vitis vinifera</name>
    <name type="common">Grape</name>
    <dbReference type="NCBI Taxonomy" id="29760"/>
    <lineage>
        <taxon>Eukaryota</taxon>
        <taxon>Viridiplantae</taxon>
        <taxon>Streptophyta</taxon>
        <taxon>Embryophyta</taxon>
        <taxon>Tracheophyta</taxon>
        <taxon>Spermatophyta</taxon>
        <taxon>Magnoliopsida</taxon>
        <taxon>eudicotyledons</taxon>
        <taxon>Gunneridae</taxon>
        <taxon>Pentapetalae</taxon>
        <taxon>rosids</taxon>
        <taxon>Vitales</taxon>
        <taxon>Vitaceae</taxon>
        <taxon>Viteae</taxon>
        <taxon>Vitis</taxon>
    </lineage>
</organism>
<dbReference type="AlphaFoldDB" id="A0A438CWN4"/>
<evidence type="ECO:0000313" key="2">
    <source>
        <dbReference type="Proteomes" id="UP000288805"/>
    </source>
</evidence>
<dbReference type="Proteomes" id="UP000288805">
    <property type="component" value="Unassembled WGS sequence"/>
</dbReference>
<sequence>MKNTGPQIGGAYEKCGSTVPWPKNSKVDALVRIAATLLIREIVMLPVYIQSQSSITSEPICSTAKADLGWMHDIVKYLQTGELPEMGSMHTSQTSSEDVFPEDERLNLWFLGVKEARITLNGQYMVSFRSLWMLIARSISVH</sequence>